<dbReference type="PANTHER" id="PTHR48416:SF1">
    <property type="entry name" value="CYTOCHROME C OXIDASE SUBUNIT 6C"/>
    <property type="match status" value="1"/>
</dbReference>
<dbReference type="Gene3D" id="4.10.93.10">
    <property type="entry name" value="Mitochondrial cytochrome c oxidase subunit VIc/VIIs"/>
    <property type="match status" value="1"/>
</dbReference>
<evidence type="ECO:0000256" key="2">
    <source>
        <dbReference type="ARBA" id="ARBA00004673"/>
    </source>
</evidence>
<comment type="subcellular location">
    <subcellularLocation>
        <location evidence="1">Mitochondrion inner membrane</location>
        <topology evidence="1">Single-pass membrane protein</topology>
    </subcellularLocation>
</comment>
<keyword evidence="8" id="KW-0472">Membrane</keyword>
<keyword evidence="10" id="KW-1185">Reference proteome</keyword>
<dbReference type="Pfam" id="PF02937">
    <property type="entry name" value="COX6C"/>
    <property type="match status" value="1"/>
</dbReference>
<evidence type="ECO:0000256" key="7">
    <source>
        <dbReference type="ARBA" id="ARBA00023128"/>
    </source>
</evidence>
<dbReference type="SUPFAM" id="SSF81415">
    <property type="entry name" value="Mitochondrial cytochrome c oxidase subunit VIc"/>
    <property type="match status" value="1"/>
</dbReference>
<keyword evidence="5" id="KW-0999">Mitochondrion inner membrane</keyword>
<evidence type="ECO:0000256" key="4">
    <source>
        <dbReference type="ARBA" id="ARBA00022692"/>
    </source>
</evidence>
<organism evidence="9 10">
    <name type="scientific">Cherax quadricarinatus</name>
    <name type="common">Australian red claw crayfish</name>
    <dbReference type="NCBI Taxonomy" id="27406"/>
    <lineage>
        <taxon>Eukaryota</taxon>
        <taxon>Metazoa</taxon>
        <taxon>Ecdysozoa</taxon>
        <taxon>Arthropoda</taxon>
        <taxon>Crustacea</taxon>
        <taxon>Multicrustacea</taxon>
        <taxon>Malacostraca</taxon>
        <taxon>Eumalacostraca</taxon>
        <taxon>Eucarida</taxon>
        <taxon>Decapoda</taxon>
        <taxon>Pleocyemata</taxon>
        <taxon>Astacidea</taxon>
        <taxon>Parastacoidea</taxon>
        <taxon>Parastacidae</taxon>
        <taxon>Cherax</taxon>
    </lineage>
</organism>
<gene>
    <name evidence="9" type="ORF">OTU49_007996</name>
</gene>
<evidence type="ECO:0000256" key="8">
    <source>
        <dbReference type="ARBA" id="ARBA00023136"/>
    </source>
</evidence>
<comment type="similarity">
    <text evidence="3">Belongs to the cytochrome c oxidase subunit 6c family.</text>
</comment>
<comment type="caution">
    <text evidence="9">The sequence shown here is derived from an EMBL/GenBank/DDBJ whole genome shotgun (WGS) entry which is preliminary data.</text>
</comment>
<feature type="non-terminal residue" evidence="9">
    <location>
        <position position="1"/>
    </location>
</feature>
<evidence type="ECO:0000256" key="3">
    <source>
        <dbReference type="ARBA" id="ARBA00007204"/>
    </source>
</evidence>
<accession>A0AAW0WSM9</accession>
<comment type="pathway">
    <text evidence="2">Energy metabolism; oxidative phosphorylation.</text>
</comment>
<evidence type="ECO:0008006" key="11">
    <source>
        <dbReference type="Google" id="ProtNLM"/>
    </source>
</evidence>
<dbReference type="GO" id="GO:0005743">
    <property type="term" value="C:mitochondrial inner membrane"/>
    <property type="evidence" value="ECO:0007669"/>
    <property type="project" value="UniProtKB-SubCell"/>
</dbReference>
<evidence type="ECO:0000313" key="10">
    <source>
        <dbReference type="Proteomes" id="UP001445076"/>
    </source>
</evidence>
<dbReference type="InterPro" id="IPR034884">
    <property type="entry name" value="Cytochrome_c_oxidase_VIc/VIIs"/>
</dbReference>
<dbReference type="Proteomes" id="UP001445076">
    <property type="component" value="Unassembled WGS sequence"/>
</dbReference>
<proteinExistence type="inferred from homology"/>
<dbReference type="CDD" id="cd22901">
    <property type="entry name" value="CcO_VIc"/>
    <property type="match status" value="1"/>
</dbReference>
<reference evidence="9 10" key="1">
    <citation type="journal article" date="2024" name="BMC Genomics">
        <title>Genome assembly of redclaw crayfish (Cherax quadricarinatus) provides insights into its immune adaptation and hypoxia tolerance.</title>
        <authorList>
            <person name="Liu Z."/>
            <person name="Zheng J."/>
            <person name="Li H."/>
            <person name="Fang K."/>
            <person name="Wang S."/>
            <person name="He J."/>
            <person name="Zhou D."/>
            <person name="Weng S."/>
            <person name="Chi M."/>
            <person name="Gu Z."/>
            <person name="He J."/>
            <person name="Li F."/>
            <person name="Wang M."/>
        </authorList>
    </citation>
    <scope>NUCLEOTIDE SEQUENCE [LARGE SCALE GENOMIC DNA]</scope>
    <source>
        <strain evidence="9">ZL_2023a</strain>
    </source>
</reference>
<dbReference type="PANTHER" id="PTHR48416">
    <property type="entry name" value="CYTOCHROME C OXIDASE SUBUNIT 6C"/>
    <property type="match status" value="1"/>
</dbReference>
<sequence>LPHVLSNTAPSSLHHYHLSLHLAGGCAPSTLTAALTAAKATTMTIAKPVMRGLLASQIKRNIIIACGLSIVAATSWKLLVQDPRKRIYAEFYKNYDAQAEFDRIRNLGLFTSCKPDGEVEE</sequence>
<evidence type="ECO:0000256" key="1">
    <source>
        <dbReference type="ARBA" id="ARBA00004434"/>
    </source>
</evidence>
<dbReference type="InterPro" id="IPR037169">
    <property type="entry name" value="Cytochrome_c_oxidase_VIc_sf"/>
</dbReference>
<protein>
    <recommendedName>
        <fullName evidence="11">Mitochondrial cytochrome c oxidase subunit VIc/VIIs domain-containing protein</fullName>
    </recommendedName>
</protein>
<keyword evidence="6" id="KW-1133">Transmembrane helix</keyword>
<keyword evidence="7" id="KW-0496">Mitochondrion</keyword>
<dbReference type="InterPro" id="IPR051389">
    <property type="entry name" value="Cytochrome_c_oxidase_VIc"/>
</dbReference>
<evidence type="ECO:0000256" key="5">
    <source>
        <dbReference type="ARBA" id="ARBA00022792"/>
    </source>
</evidence>
<evidence type="ECO:0000256" key="6">
    <source>
        <dbReference type="ARBA" id="ARBA00022989"/>
    </source>
</evidence>
<dbReference type="EMBL" id="JARKIK010000064">
    <property type="protein sequence ID" value="KAK8730418.1"/>
    <property type="molecule type" value="Genomic_DNA"/>
</dbReference>
<keyword evidence="4" id="KW-0812">Transmembrane</keyword>
<evidence type="ECO:0000313" key="9">
    <source>
        <dbReference type="EMBL" id="KAK8730418.1"/>
    </source>
</evidence>
<dbReference type="AlphaFoldDB" id="A0AAW0WSM9"/>
<name>A0AAW0WSM9_CHEQU</name>